<evidence type="ECO:0000313" key="3">
    <source>
        <dbReference type="EMBL" id="OWJ54624.1"/>
    </source>
</evidence>
<dbReference type="CDD" id="cd10150">
    <property type="entry name" value="CobN_like"/>
    <property type="match status" value="1"/>
</dbReference>
<dbReference type="EMBL" id="NCQP01000003">
    <property type="protein sequence ID" value="OWJ54624.1"/>
    <property type="molecule type" value="Genomic_DNA"/>
</dbReference>
<dbReference type="InterPro" id="IPR003672">
    <property type="entry name" value="CobN/Mg_chltase"/>
</dbReference>
<dbReference type="RefSeq" id="WP_055409465.1">
    <property type="nucleotide sequence ID" value="NZ_CP013011.1"/>
</dbReference>
<protein>
    <recommendedName>
        <fullName evidence="2">CobN/magnesium chelatase domain-containing protein</fullName>
    </recommendedName>
</protein>
<evidence type="ECO:0000259" key="2">
    <source>
        <dbReference type="Pfam" id="PF02514"/>
    </source>
</evidence>
<gene>
    <name evidence="3" type="ORF">Pdsh_06275</name>
</gene>
<comment type="caution">
    <text evidence="3">The sequence shown here is derived from an EMBL/GenBank/DDBJ whole genome shotgun (WGS) entry which is preliminary data.</text>
</comment>
<keyword evidence="4" id="KW-1185">Reference proteome</keyword>
<evidence type="ECO:0000256" key="1">
    <source>
        <dbReference type="SAM" id="Coils"/>
    </source>
</evidence>
<dbReference type="Proteomes" id="UP000196694">
    <property type="component" value="Unassembled WGS sequence"/>
</dbReference>
<accession>A0A211YNX3</accession>
<feature type="domain" description="CobN/magnesium chelatase" evidence="2">
    <location>
        <begin position="100"/>
        <end position="778"/>
    </location>
</feature>
<evidence type="ECO:0000313" key="4">
    <source>
        <dbReference type="Proteomes" id="UP000196694"/>
    </source>
</evidence>
<name>A0A211YNX3_9CREN</name>
<dbReference type="OrthoDB" id="192131at2157"/>
<dbReference type="PANTHER" id="PTHR44119:SF7">
    <property type="entry name" value="MAGNESIUM CHELATASE SUBUNIT"/>
    <property type="match status" value="1"/>
</dbReference>
<dbReference type="AlphaFoldDB" id="A0A211YNX3"/>
<dbReference type="PANTHER" id="PTHR44119">
    <property type="entry name" value="MAGNESIUM-CHELATASE SUBUNIT CHLH, CHLOROPLASTIC"/>
    <property type="match status" value="1"/>
</dbReference>
<dbReference type="GeneID" id="72656312"/>
<proteinExistence type="predicted"/>
<dbReference type="Pfam" id="PF02514">
    <property type="entry name" value="CobN-Mg_chel"/>
    <property type="match status" value="1"/>
</dbReference>
<organism evidence="3 4">
    <name type="scientific">Pyrodictium delaneyi</name>
    <dbReference type="NCBI Taxonomy" id="1273541"/>
    <lineage>
        <taxon>Archaea</taxon>
        <taxon>Thermoproteota</taxon>
        <taxon>Thermoprotei</taxon>
        <taxon>Desulfurococcales</taxon>
        <taxon>Pyrodictiaceae</taxon>
        <taxon>Pyrodictium</taxon>
    </lineage>
</organism>
<feature type="coiled-coil region" evidence="1">
    <location>
        <begin position="615"/>
        <end position="645"/>
    </location>
</feature>
<reference evidence="3 4" key="1">
    <citation type="submission" date="2017-05" db="EMBL/GenBank/DDBJ databases">
        <title>The draft genome of the hyperthermophilic archaeon 'Pyrodictium delaneyi strain Hulk', an iron and nitrate reducer, reveals the capacity for sulfate reduction.</title>
        <authorList>
            <person name="Demey L.M."/>
            <person name="Miller C."/>
            <person name="Manzella M."/>
            <person name="Reguera G."/>
            <person name="Kashefi K."/>
        </authorList>
    </citation>
    <scope>NUCLEOTIDE SEQUENCE [LARGE SCALE GENOMIC DNA]</scope>
    <source>
        <strain evidence="3 4">Hulk</strain>
    </source>
</reference>
<keyword evidence="1" id="KW-0175">Coiled coil</keyword>
<sequence>MTLVTLIIGYHSPVIALLRKLKSRLGGAGQFVQILSPDTAPSYVEAIRRSKVVFLYTHTLPEEVEKAIAESSAQLIVSASENYAHLARGSQEAASTVIMYFKAGGEENIHSLLLYLLYLAGIVEEEPPPPEELPWHGVWHPRLGVYEDVDEYLRSYGMAGRPLVGILYYRSLWLYGNRKPLEALIEALEAEGLGVIPVFTTGYRNELTGEPSAEDTIRRFFLGPWGPRIDALIDMLSFFLLDHGRYSRMSVNDRFRVAHGVELLQRLGVPVFKPIREFYQDENEWLSNPQGVSYLTQVYEVVMPEVDGAIEPILASTSVRVEDYKLYKPYHPHMRLVARRVKRWVALRRKKPGERRVAIVLNNPPCRQVEASIGMGLGLDAPESVARLLVRLRSLGYDLGSDRLPTNGQELVELMLQKRATSEFRWTPVEEIVRRGGYVGMVDLETYMEWFMELPEQARREMLKWWGDPRDILSGKVQRIFAGAVYDGKFVIPGLRFGNVVVMPQPKFGCAGAACDGRVCKILHNPRIPPPHQWLAAYRWVTRVFRADLILHVGTHGTLEFRPGKGVGLSPSCWPEISIDDVPFLYIYVVSNPMEGVIAKRRGYSVIVDHVHPPFMKADAALEELDRLLEEYSRARSLGEEARAKIVYEQILEEARKRGLDVGQGSPERTVDRLHDLLTAVRASAVENGLHVFGETPSEPRKLAEHVAAVMASDTGEWVSIERAVADILGVDYDSILVEPSGFCKRLGVSNRKAREVLHRIAVKTLEKLISMGVEPEKLTPELLQGIVVDSAREGA</sequence>